<reference evidence="2 3" key="1">
    <citation type="submission" date="2024-05" db="EMBL/GenBank/DDBJ databases">
        <title>The nuclear and mitochondrial genome assemblies of Tetragonisca angustula (Apidae: Meliponini), a tiny yet remarkable pollinator in the Neotropics.</title>
        <authorList>
            <person name="Ferrari R."/>
            <person name="Ricardo P.C."/>
            <person name="Dias F.C."/>
            <person name="Araujo N.S."/>
            <person name="Soares D.O."/>
            <person name="Zhou Q.-S."/>
            <person name="Zhu C.-D."/>
            <person name="Coutinho L."/>
            <person name="Airas M.C."/>
            <person name="Batista T.M."/>
        </authorList>
    </citation>
    <scope>NUCLEOTIDE SEQUENCE [LARGE SCALE GENOMIC DNA]</scope>
    <source>
        <strain evidence="2">ASF017062</strain>
        <tissue evidence="2">Abdomen</tissue>
    </source>
</reference>
<dbReference type="SUPFAM" id="SSF47565">
    <property type="entry name" value="Insect pheromone/odorant-binding proteins"/>
    <property type="match status" value="1"/>
</dbReference>
<evidence type="ECO:0000313" key="2">
    <source>
        <dbReference type="EMBL" id="KAK9309085.1"/>
    </source>
</evidence>
<proteinExistence type="predicted"/>
<gene>
    <name evidence="2" type="ORF">QLX08_001062</name>
</gene>
<name>A0AAW1AH64_9HYME</name>
<dbReference type="Proteomes" id="UP001432146">
    <property type="component" value="Unassembled WGS sequence"/>
</dbReference>
<dbReference type="GO" id="GO:0005549">
    <property type="term" value="F:odorant binding"/>
    <property type="evidence" value="ECO:0007669"/>
    <property type="project" value="InterPro"/>
</dbReference>
<evidence type="ECO:0000256" key="1">
    <source>
        <dbReference type="SAM" id="SignalP"/>
    </source>
</evidence>
<dbReference type="Gene3D" id="1.10.238.20">
    <property type="entry name" value="Pheromone/general odorant binding protein domain"/>
    <property type="match status" value="1"/>
</dbReference>
<keyword evidence="1" id="KW-0732">Signal</keyword>
<organism evidence="2 3">
    <name type="scientific">Tetragonisca angustula</name>
    <dbReference type="NCBI Taxonomy" id="166442"/>
    <lineage>
        <taxon>Eukaryota</taxon>
        <taxon>Metazoa</taxon>
        <taxon>Ecdysozoa</taxon>
        <taxon>Arthropoda</taxon>
        <taxon>Hexapoda</taxon>
        <taxon>Insecta</taxon>
        <taxon>Pterygota</taxon>
        <taxon>Neoptera</taxon>
        <taxon>Endopterygota</taxon>
        <taxon>Hymenoptera</taxon>
        <taxon>Apocrita</taxon>
        <taxon>Aculeata</taxon>
        <taxon>Apoidea</taxon>
        <taxon>Anthophila</taxon>
        <taxon>Apidae</taxon>
        <taxon>Tetragonisca</taxon>
    </lineage>
</organism>
<accession>A0AAW1AH64</accession>
<protein>
    <submittedName>
        <fullName evidence="2">Uncharacterized protein</fullName>
    </submittedName>
</protein>
<feature type="chain" id="PRO_5043430015" evidence="1">
    <location>
        <begin position="20"/>
        <end position="142"/>
    </location>
</feature>
<dbReference type="CDD" id="cd23992">
    <property type="entry name" value="PBP_GOBP"/>
    <property type="match status" value="1"/>
</dbReference>
<dbReference type="InterPro" id="IPR006170">
    <property type="entry name" value="PBP/GOBP"/>
</dbReference>
<dbReference type="Pfam" id="PF01395">
    <property type="entry name" value="PBP_GOBP"/>
    <property type="match status" value="1"/>
</dbReference>
<dbReference type="InterPro" id="IPR036728">
    <property type="entry name" value="PBP_GOBP_sf"/>
</dbReference>
<dbReference type="EMBL" id="JAWNGG020000014">
    <property type="protein sequence ID" value="KAK9309085.1"/>
    <property type="molecule type" value="Genomic_DNA"/>
</dbReference>
<sequence>MKIILVAFCLLLTITASRADFIDMYLEFSKDATLDCGKENGFTEDDARAIFDKDVETGLENASCLRACILKQLGMLRNSKINMKMIKDFIRIVHKEDPEMMKVGLEHVDHCYEKVKDMTDDCKMAYGLIGCYLDKGSALMSA</sequence>
<evidence type="ECO:0000313" key="3">
    <source>
        <dbReference type="Proteomes" id="UP001432146"/>
    </source>
</evidence>
<dbReference type="AlphaFoldDB" id="A0AAW1AH64"/>
<keyword evidence="3" id="KW-1185">Reference proteome</keyword>
<feature type="signal peptide" evidence="1">
    <location>
        <begin position="1"/>
        <end position="19"/>
    </location>
</feature>
<comment type="caution">
    <text evidence="2">The sequence shown here is derived from an EMBL/GenBank/DDBJ whole genome shotgun (WGS) entry which is preliminary data.</text>
</comment>